<reference evidence="4 5" key="1">
    <citation type="submission" date="2019-02" db="EMBL/GenBank/DDBJ databases">
        <title>Deep-cultivation of Planctomycetes and their phenomic and genomic characterization uncovers novel biology.</title>
        <authorList>
            <person name="Wiegand S."/>
            <person name="Jogler M."/>
            <person name="Boedeker C."/>
            <person name="Pinto D."/>
            <person name="Vollmers J."/>
            <person name="Rivas-Marin E."/>
            <person name="Kohn T."/>
            <person name="Peeters S.H."/>
            <person name="Heuer A."/>
            <person name="Rast P."/>
            <person name="Oberbeckmann S."/>
            <person name="Bunk B."/>
            <person name="Jeske O."/>
            <person name="Meyerdierks A."/>
            <person name="Storesund J.E."/>
            <person name="Kallscheuer N."/>
            <person name="Luecker S."/>
            <person name="Lage O.M."/>
            <person name="Pohl T."/>
            <person name="Merkel B.J."/>
            <person name="Hornburger P."/>
            <person name="Mueller R.-W."/>
            <person name="Bruemmer F."/>
            <person name="Labrenz M."/>
            <person name="Spormann A.M."/>
            <person name="Op den Camp H."/>
            <person name="Overmann J."/>
            <person name="Amann R."/>
            <person name="Jetten M.S.M."/>
            <person name="Mascher T."/>
            <person name="Medema M.H."/>
            <person name="Devos D.P."/>
            <person name="Kaster A.-K."/>
            <person name="Ovreas L."/>
            <person name="Rohde M."/>
            <person name="Galperin M.Y."/>
            <person name="Jogler C."/>
        </authorList>
    </citation>
    <scope>NUCLEOTIDE SEQUENCE [LARGE SCALE GENOMIC DNA]</scope>
    <source>
        <strain evidence="4 5">I41</strain>
    </source>
</reference>
<evidence type="ECO:0000313" key="5">
    <source>
        <dbReference type="Proteomes" id="UP000317909"/>
    </source>
</evidence>
<dbReference type="InterPro" id="IPR002372">
    <property type="entry name" value="PQQ_rpt_dom"/>
</dbReference>
<sequence precursor="true">MKPSRNRACIAAASLALLTLAAVSGLARAANWAQWRGPHRNGISSENGLLKKWPADGPKLVWQVDDLGDGYSTPAVVGDRIYLLGSRGLEDEFVQCLSAADGKPIWERRIGKVGNPDQRPPYPGARSTPTVDGDALYALGSDGDLARLDAKTGDIAWQKNLRNDFGGKPGVWAYSESPLVDGDVVIATPGGDEATIVGLNKSTGELVWKSAIPEMEAAYASAVKADVAGRTQCIQFLSKGLVGVDAASGDLLWQYGHTAQGSMANIPTPVVNGDLIYSASGKGGGGLVKIVASGDKFAAEEVYFEPQLPRAIGGSVLVGEHLYGASSDSLMCVEFATGEVVWRDRSIGAAGICYANGMLYLHGENGEVALVAATPAEYREAGKFTPPNTPDRGKSKAWAYPVVADGKLYIFDWGTLWCFDVKEE</sequence>
<evidence type="ECO:0000313" key="4">
    <source>
        <dbReference type="EMBL" id="QDT74129.1"/>
    </source>
</evidence>
<feature type="region of interest" description="Disordered" evidence="1">
    <location>
        <begin position="111"/>
        <end position="130"/>
    </location>
</feature>
<dbReference type="PANTHER" id="PTHR34512:SF30">
    <property type="entry name" value="OUTER MEMBRANE PROTEIN ASSEMBLY FACTOR BAMB"/>
    <property type="match status" value="1"/>
</dbReference>
<dbReference type="SUPFAM" id="SSF50998">
    <property type="entry name" value="Quinoprotein alcohol dehydrogenase-like"/>
    <property type="match status" value="1"/>
</dbReference>
<dbReference type="Gene3D" id="2.130.10.10">
    <property type="entry name" value="YVTN repeat-like/Quinoprotein amine dehydrogenase"/>
    <property type="match status" value="2"/>
</dbReference>
<dbReference type="SMART" id="SM00564">
    <property type="entry name" value="PQQ"/>
    <property type="match status" value="5"/>
</dbReference>
<dbReference type="RefSeq" id="WP_145433918.1">
    <property type="nucleotide sequence ID" value="NZ_CP036339.1"/>
</dbReference>
<proteinExistence type="predicted"/>
<dbReference type="OrthoDB" id="229752at2"/>
<evidence type="ECO:0000256" key="1">
    <source>
        <dbReference type="SAM" id="MobiDB-lite"/>
    </source>
</evidence>
<dbReference type="InterPro" id="IPR011047">
    <property type="entry name" value="Quinoprotein_ADH-like_sf"/>
</dbReference>
<dbReference type="InterPro" id="IPR018391">
    <property type="entry name" value="PQQ_b-propeller_rpt"/>
</dbReference>
<gene>
    <name evidence="4" type="primary">bamB_3</name>
    <name evidence="4" type="ORF">I41_33240</name>
</gene>
<keyword evidence="5" id="KW-1185">Reference proteome</keyword>
<feature type="signal peptide" evidence="2">
    <location>
        <begin position="1"/>
        <end position="29"/>
    </location>
</feature>
<feature type="chain" id="PRO_5022018972" evidence="2">
    <location>
        <begin position="30"/>
        <end position="424"/>
    </location>
</feature>
<dbReference type="PANTHER" id="PTHR34512">
    <property type="entry name" value="CELL SURFACE PROTEIN"/>
    <property type="match status" value="1"/>
</dbReference>
<dbReference type="AlphaFoldDB" id="A0A517U0H6"/>
<dbReference type="Pfam" id="PF13360">
    <property type="entry name" value="PQQ_2"/>
    <property type="match status" value="1"/>
</dbReference>
<dbReference type="KEGG" id="llh:I41_33240"/>
<keyword evidence="2" id="KW-0732">Signal</keyword>
<feature type="domain" description="Pyrrolo-quinoline quinone repeat" evidence="3">
    <location>
        <begin position="91"/>
        <end position="343"/>
    </location>
</feature>
<dbReference type="InterPro" id="IPR015943">
    <property type="entry name" value="WD40/YVTN_repeat-like_dom_sf"/>
</dbReference>
<accession>A0A517U0H6</accession>
<name>A0A517U0H6_9BACT</name>
<dbReference type="EMBL" id="CP036339">
    <property type="protein sequence ID" value="QDT74129.1"/>
    <property type="molecule type" value="Genomic_DNA"/>
</dbReference>
<evidence type="ECO:0000259" key="3">
    <source>
        <dbReference type="Pfam" id="PF13360"/>
    </source>
</evidence>
<evidence type="ECO:0000256" key="2">
    <source>
        <dbReference type="SAM" id="SignalP"/>
    </source>
</evidence>
<protein>
    <submittedName>
        <fullName evidence="4">Outer membrane protein assembly factor BamB</fullName>
    </submittedName>
</protein>
<organism evidence="4 5">
    <name type="scientific">Lacipirellula limnantheis</name>
    <dbReference type="NCBI Taxonomy" id="2528024"/>
    <lineage>
        <taxon>Bacteria</taxon>
        <taxon>Pseudomonadati</taxon>
        <taxon>Planctomycetota</taxon>
        <taxon>Planctomycetia</taxon>
        <taxon>Pirellulales</taxon>
        <taxon>Lacipirellulaceae</taxon>
        <taxon>Lacipirellula</taxon>
    </lineage>
</organism>
<dbReference type="Proteomes" id="UP000317909">
    <property type="component" value="Chromosome"/>
</dbReference>